<sequence length="60" mass="7135">MRFPARKVRLPTIARYFRVWNMFRDGDQPACPTWNRTVLGVKLKLEMLAPSLSHYRQEGE</sequence>
<name>A0A4Z2ILJ0_9TELE</name>
<reference evidence="1 2" key="1">
    <citation type="submission" date="2019-03" db="EMBL/GenBank/DDBJ databases">
        <title>First draft genome of Liparis tanakae, snailfish: a comprehensive survey of snailfish specific genes.</title>
        <authorList>
            <person name="Kim W."/>
            <person name="Song I."/>
            <person name="Jeong J.-H."/>
            <person name="Kim D."/>
            <person name="Kim S."/>
            <person name="Ryu S."/>
            <person name="Song J.Y."/>
            <person name="Lee S.K."/>
        </authorList>
    </citation>
    <scope>NUCLEOTIDE SEQUENCE [LARGE SCALE GENOMIC DNA]</scope>
    <source>
        <tissue evidence="1">Muscle</tissue>
    </source>
</reference>
<keyword evidence="2" id="KW-1185">Reference proteome</keyword>
<gene>
    <name evidence="1" type="ORF">EYF80_011183</name>
</gene>
<proteinExistence type="predicted"/>
<evidence type="ECO:0000313" key="1">
    <source>
        <dbReference type="EMBL" id="TNN78588.1"/>
    </source>
</evidence>
<dbReference type="Proteomes" id="UP000314294">
    <property type="component" value="Unassembled WGS sequence"/>
</dbReference>
<organism evidence="1 2">
    <name type="scientific">Liparis tanakae</name>
    <name type="common">Tanaka's snailfish</name>
    <dbReference type="NCBI Taxonomy" id="230148"/>
    <lineage>
        <taxon>Eukaryota</taxon>
        <taxon>Metazoa</taxon>
        <taxon>Chordata</taxon>
        <taxon>Craniata</taxon>
        <taxon>Vertebrata</taxon>
        <taxon>Euteleostomi</taxon>
        <taxon>Actinopterygii</taxon>
        <taxon>Neopterygii</taxon>
        <taxon>Teleostei</taxon>
        <taxon>Neoteleostei</taxon>
        <taxon>Acanthomorphata</taxon>
        <taxon>Eupercaria</taxon>
        <taxon>Perciformes</taxon>
        <taxon>Cottioidei</taxon>
        <taxon>Cottales</taxon>
        <taxon>Liparidae</taxon>
        <taxon>Liparis</taxon>
    </lineage>
</organism>
<accession>A0A4Z2ILJ0</accession>
<dbReference type="AlphaFoldDB" id="A0A4Z2ILJ0"/>
<comment type="caution">
    <text evidence="1">The sequence shown here is derived from an EMBL/GenBank/DDBJ whole genome shotgun (WGS) entry which is preliminary data.</text>
</comment>
<evidence type="ECO:0000313" key="2">
    <source>
        <dbReference type="Proteomes" id="UP000314294"/>
    </source>
</evidence>
<protein>
    <submittedName>
        <fullName evidence="1">Uncharacterized protein</fullName>
    </submittedName>
</protein>
<dbReference type="EMBL" id="SRLO01000072">
    <property type="protein sequence ID" value="TNN78588.1"/>
    <property type="molecule type" value="Genomic_DNA"/>
</dbReference>